<name>A0A1A9V4I3_GLOAU</name>
<accession>A0A1A9V4I3</accession>
<sequence>MAKVKVIKDVMDIFLINVCSVMGAQKPIHPTMKEATGVKRTFEDQQKMHTQLVGPLLGIILNVVIQCVEANLTLGFKATKENINQRFAVIQRKQKAATPKYLGIISIVFKEWFNDFNSFYVVYHDIA</sequence>
<dbReference type="AlphaFoldDB" id="A0A1A9V4I3"/>
<dbReference type="VEuPathDB" id="VectorBase:GAUT025628"/>
<dbReference type="Proteomes" id="UP000078200">
    <property type="component" value="Unassembled WGS sequence"/>
</dbReference>
<protein>
    <submittedName>
        <fullName evidence="1">Uncharacterized protein</fullName>
    </submittedName>
</protein>
<organism evidence="1 2">
    <name type="scientific">Glossina austeni</name>
    <name type="common">Savannah tsetse fly</name>
    <dbReference type="NCBI Taxonomy" id="7395"/>
    <lineage>
        <taxon>Eukaryota</taxon>
        <taxon>Metazoa</taxon>
        <taxon>Ecdysozoa</taxon>
        <taxon>Arthropoda</taxon>
        <taxon>Hexapoda</taxon>
        <taxon>Insecta</taxon>
        <taxon>Pterygota</taxon>
        <taxon>Neoptera</taxon>
        <taxon>Endopterygota</taxon>
        <taxon>Diptera</taxon>
        <taxon>Brachycera</taxon>
        <taxon>Muscomorpha</taxon>
        <taxon>Hippoboscoidea</taxon>
        <taxon>Glossinidae</taxon>
        <taxon>Glossina</taxon>
    </lineage>
</organism>
<dbReference type="EnsemblMetazoa" id="GAUT025628-RA">
    <property type="protein sequence ID" value="GAUT025628-PA"/>
    <property type="gene ID" value="GAUT025628"/>
</dbReference>
<keyword evidence="2" id="KW-1185">Reference proteome</keyword>
<evidence type="ECO:0000313" key="2">
    <source>
        <dbReference type="Proteomes" id="UP000078200"/>
    </source>
</evidence>
<proteinExistence type="predicted"/>
<evidence type="ECO:0000313" key="1">
    <source>
        <dbReference type="EnsemblMetazoa" id="GAUT025628-PA"/>
    </source>
</evidence>
<reference evidence="1" key="1">
    <citation type="submission" date="2020-05" db="UniProtKB">
        <authorList>
            <consortium name="EnsemblMetazoa"/>
        </authorList>
    </citation>
    <scope>IDENTIFICATION</scope>
    <source>
        <strain evidence="1">TTRI</strain>
    </source>
</reference>